<evidence type="ECO:0000313" key="3">
    <source>
        <dbReference type="Proteomes" id="UP001332243"/>
    </source>
</evidence>
<accession>A0ABU7RYH5</accession>
<sequence>MPHDYVFVGPTLPTAEVTALLPGATPLPPIRHGDLLRLAPRPGDRVLIIDGLFLLTAPIRHKELLDALDRGVVVAGSSSMGALRAAELWPYGMRGVGRIFEFYRDGVVTDDDEVTIVHGPAEEGHRPLSEPLVNLRVSLAAAVAAGVLDRAGADALLECARQVPFRARGPRMLRRRAYAAGLRDSHDRYAAWAATHPIDAKADDARELLRLAAAGDRRLRPRDDADAVIESVGTVFFEAWRTRHHGGTAGERWVNDAKVINALMILHPEFPALHRRHVLRLLVGADPGTPPSEVERRALDLARQRGLTDEGVTGSGWLTADERKLPAAEATLRVLVRAFGTVNNKVLPYRCLPPELARPEVLELTRRMVGSALRLTDRLPHPDPHRPLLRLRYRPTVVDELLCRLWGCRPEALEAAGWDRGFGDLAWLRGNAEPLVSWLKVATARPEPWYPPTRPVESSLAKAG</sequence>
<comment type="caution">
    <text evidence="2">The sequence shown here is derived from an EMBL/GenBank/DDBJ whole genome shotgun (WGS) entry which is preliminary data.</text>
</comment>
<dbReference type="Pfam" id="PF07812">
    <property type="entry name" value="TfuA"/>
    <property type="match status" value="1"/>
</dbReference>
<dbReference type="InterPro" id="IPR012924">
    <property type="entry name" value="TfuA_core"/>
</dbReference>
<evidence type="ECO:0000313" key="2">
    <source>
        <dbReference type="EMBL" id="MEE6261574.1"/>
    </source>
</evidence>
<organism evidence="2 3">
    <name type="scientific">Plantactinospora sonchi</name>
    <dbReference type="NCBI Taxonomy" id="1544735"/>
    <lineage>
        <taxon>Bacteria</taxon>
        <taxon>Bacillati</taxon>
        <taxon>Actinomycetota</taxon>
        <taxon>Actinomycetes</taxon>
        <taxon>Micromonosporales</taxon>
        <taxon>Micromonosporaceae</taxon>
        <taxon>Plantactinospora</taxon>
    </lineage>
</organism>
<gene>
    <name evidence="2" type="ORF">V1633_24105</name>
</gene>
<reference evidence="2 3" key="1">
    <citation type="submission" date="2024-01" db="EMBL/GenBank/DDBJ databases">
        <title>Genome insights into Plantactinospora sonchi sp. nov.</title>
        <authorList>
            <person name="Wang L."/>
        </authorList>
    </citation>
    <scope>NUCLEOTIDE SEQUENCE [LARGE SCALE GENOMIC DNA]</scope>
    <source>
        <strain evidence="2 3">NEAU-QY2</strain>
    </source>
</reference>
<name>A0ABU7RYH5_9ACTN</name>
<protein>
    <submittedName>
        <fullName evidence="2">TfuA-like protein</fullName>
    </submittedName>
</protein>
<proteinExistence type="predicted"/>
<evidence type="ECO:0000259" key="1">
    <source>
        <dbReference type="Pfam" id="PF07812"/>
    </source>
</evidence>
<feature type="domain" description="TfuA-like core" evidence="1">
    <location>
        <begin position="50"/>
        <end position="168"/>
    </location>
</feature>
<dbReference type="Proteomes" id="UP001332243">
    <property type="component" value="Unassembled WGS sequence"/>
</dbReference>
<dbReference type="EMBL" id="JAZGQK010000021">
    <property type="protein sequence ID" value="MEE6261574.1"/>
    <property type="molecule type" value="Genomic_DNA"/>
</dbReference>
<keyword evidence="3" id="KW-1185">Reference proteome</keyword>
<dbReference type="RefSeq" id="WP_331216657.1">
    <property type="nucleotide sequence ID" value="NZ_JAZGQK010000021.1"/>
</dbReference>